<sequence length="195" mass="21596">MKKLLYALAVAAVLFLWLWKDSERLPFDIHIAEPRVQPDITALHPVLIQKKSELVQLAEAKGIRIVITDGFRSFEEQDALYAQGRSAEGAVVTKARGGESYHNYGLALDFALRTKDGGVTWEMNTDGNGNGAKDWMEVVGIAKKLGFEWGGDWPEFKDYPHLQMTFGYSIGELQRGKYSELVKASNGTNAASEGS</sequence>
<feature type="domain" description="Peptidase M15C" evidence="1">
    <location>
        <begin position="95"/>
        <end position="164"/>
    </location>
</feature>
<accession>A0ABW5PFK5</accession>
<organism evidence="2 3">
    <name type="scientific">Paenibacillus gansuensis</name>
    <dbReference type="NCBI Taxonomy" id="306542"/>
    <lineage>
        <taxon>Bacteria</taxon>
        <taxon>Bacillati</taxon>
        <taxon>Bacillota</taxon>
        <taxon>Bacilli</taxon>
        <taxon>Bacillales</taxon>
        <taxon>Paenibacillaceae</taxon>
        <taxon>Paenibacillus</taxon>
    </lineage>
</organism>
<evidence type="ECO:0000259" key="1">
    <source>
        <dbReference type="Pfam" id="PF13539"/>
    </source>
</evidence>
<dbReference type="EMBL" id="JBHUME010000008">
    <property type="protein sequence ID" value="MFD2613378.1"/>
    <property type="molecule type" value="Genomic_DNA"/>
</dbReference>
<dbReference type="InterPro" id="IPR039561">
    <property type="entry name" value="Peptidase_M15C"/>
</dbReference>
<proteinExistence type="predicted"/>
<dbReference type="PANTHER" id="PTHR34385:SF1">
    <property type="entry name" value="PEPTIDOGLYCAN L-ALANYL-D-GLUTAMATE ENDOPEPTIDASE CWLK"/>
    <property type="match status" value="1"/>
</dbReference>
<protein>
    <submittedName>
        <fullName evidence="2">M15 family metallopeptidase</fullName>
    </submittedName>
</protein>
<dbReference type="InterPro" id="IPR052179">
    <property type="entry name" value="DD-CPase-like"/>
</dbReference>
<evidence type="ECO:0000313" key="3">
    <source>
        <dbReference type="Proteomes" id="UP001597541"/>
    </source>
</evidence>
<gene>
    <name evidence="2" type="ORF">ACFSUF_13185</name>
</gene>
<dbReference type="Pfam" id="PF13539">
    <property type="entry name" value="Peptidase_M15_4"/>
    <property type="match status" value="1"/>
</dbReference>
<dbReference type="Gene3D" id="3.30.1380.10">
    <property type="match status" value="1"/>
</dbReference>
<dbReference type="PANTHER" id="PTHR34385">
    <property type="entry name" value="D-ALANYL-D-ALANINE CARBOXYPEPTIDASE"/>
    <property type="match status" value="1"/>
</dbReference>
<evidence type="ECO:0000313" key="2">
    <source>
        <dbReference type="EMBL" id="MFD2613378.1"/>
    </source>
</evidence>
<dbReference type="CDD" id="cd14845">
    <property type="entry name" value="L-Ala-D-Glu_peptidase_like"/>
    <property type="match status" value="1"/>
</dbReference>
<comment type="caution">
    <text evidence="2">The sequence shown here is derived from an EMBL/GenBank/DDBJ whole genome shotgun (WGS) entry which is preliminary data.</text>
</comment>
<name>A0ABW5PFK5_9BACL</name>
<dbReference type="InterPro" id="IPR009045">
    <property type="entry name" value="Zn_M74/Hedgehog-like"/>
</dbReference>
<dbReference type="RefSeq" id="WP_377603375.1">
    <property type="nucleotide sequence ID" value="NZ_JBHUME010000008.1"/>
</dbReference>
<keyword evidence="3" id="KW-1185">Reference proteome</keyword>
<dbReference type="Proteomes" id="UP001597541">
    <property type="component" value="Unassembled WGS sequence"/>
</dbReference>
<reference evidence="3" key="1">
    <citation type="journal article" date="2019" name="Int. J. Syst. Evol. Microbiol.">
        <title>The Global Catalogue of Microorganisms (GCM) 10K type strain sequencing project: providing services to taxonomists for standard genome sequencing and annotation.</title>
        <authorList>
            <consortium name="The Broad Institute Genomics Platform"/>
            <consortium name="The Broad Institute Genome Sequencing Center for Infectious Disease"/>
            <person name="Wu L."/>
            <person name="Ma J."/>
        </authorList>
    </citation>
    <scope>NUCLEOTIDE SEQUENCE [LARGE SCALE GENOMIC DNA]</scope>
    <source>
        <strain evidence="3">KCTC 3950</strain>
    </source>
</reference>
<dbReference type="SUPFAM" id="SSF55166">
    <property type="entry name" value="Hedgehog/DD-peptidase"/>
    <property type="match status" value="1"/>
</dbReference>